<accession>A0A813GUJ0</accession>
<evidence type="ECO:0000313" key="2">
    <source>
        <dbReference type="EMBL" id="CAE8629245.1"/>
    </source>
</evidence>
<feature type="region of interest" description="Disordered" evidence="1">
    <location>
        <begin position="21"/>
        <end position="52"/>
    </location>
</feature>
<organism evidence="2 3">
    <name type="scientific">Polarella glacialis</name>
    <name type="common">Dinoflagellate</name>
    <dbReference type="NCBI Taxonomy" id="89957"/>
    <lineage>
        <taxon>Eukaryota</taxon>
        <taxon>Sar</taxon>
        <taxon>Alveolata</taxon>
        <taxon>Dinophyceae</taxon>
        <taxon>Suessiales</taxon>
        <taxon>Suessiaceae</taxon>
        <taxon>Polarella</taxon>
    </lineage>
</organism>
<dbReference type="Proteomes" id="UP000654075">
    <property type="component" value="Unassembled WGS sequence"/>
</dbReference>
<evidence type="ECO:0000256" key="1">
    <source>
        <dbReference type="SAM" id="MobiDB-lite"/>
    </source>
</evidence>
<sequence length="175" mass="19341">MSPSDRSLPFGRLVGLETTIAAKCQAKEPGSGASKATPRRRPQSAGPGRTTWRVSRAVPNQSFDSVARTTLIAKKTLGPNHLEYREKVAKVLESDLESRKKDSETDRATAGLLRRKVAEQRQRMPKMQRPPSRSRLFSEIPLIGTSESAVRWYLARGIPTADSRDEADTTRGLPS</sequence>
<dbReference type="AlphaFoldDB" id="A0A813GUJ0"/>
<dbReference type="OrthoDB" id="433175at2759"/>
<dbReference type="EMBL" id="CAJNNV010029618">
    <property type="protein sequence ID" value="CAE8629245.1"/>
    <property type="molecule type" value="Genomic_DNA"/>
</dbReference>
<reference evidence="2" key="1">
    <citation type="submission" date="2021-02" db="EMBL/GenBank/DDBJ databases">
        <authorList>
            <person name="Dougan E. K."/>
            <person name="Rhodes N."/>
            <person name="Thang M."/>
            <person name="Chan C."/>
        </authorList>
    </citation>
    <scope>NUCLEOTIDE SEQUENCE</scope>
</reference>
<comment type="caution">
    <text evidence="2">The sequence shown here is derived from an EMBL/GenBank/DDBJ whole genome shotgun (WGS) entry which is preliminary data.</text>
</comment>
<evidence type="ECO:0000313" key="3">
    <source>
        <dbReference type="Proteomes" id="UP000654075"/>
    </source>
</evidence>
<keyword evidence="3" id="KW-1185">Reference proteome</keyword>
<gene>
    <name evidence="2" type="ORF">PGLA1383_LOCUS45779</name>
</gene>
<proteinExistence type="predicted"/>
<name>A0A813GUJ0_POLGL</name>
<protein>
    <submittedName>
        <fullName evidence="2">Uncharacterized protein</fullName>
    </submittedName>
</protein>